<keyword evidence="4" id="KW-0611">Plant defense</keyword>
<reference evidence="7" key="1">
    <citation type="submission" date="2014-07" db="EMBL/GenBank/DDBJ databases">
        <title>Identification of a novel salt tolerance gene in wild soybean by whole-genome sequencing.</title>
        <authorList>
            <person name="Lam H.-M."/>
            <person name="Qi X."/>
            <person name="Li M.-W."/>
            <person name="Liu X."/>
            <person name="Xie M."/>
            <person name="Ni M."/>
            <person name="Xu X."/>
        </authorList>
    </citation>
    <scope>NUCLEOTIDE SEQUENCE [LARGE SCALE GENOMIC DNA]</scope>
    <source>
        <tissue evidence="7">Root</tissue>
    </source>
</reference>
<dbReference type="AlphaFoldDB" id="A0A0B2QTQ5"/>
<name>A0A0B2QTQ5_GLYSO</name>
<evidence type="ECO:0000256" key="2">
    <source>
        <dbReference type="ARBA" id="ARBA00022529"/>
    </source>
</evidence>
<gene>
    <name evidence="7" type="ORF">glysoja_047999</name>
</gene>
<dbReference type="InterPro" id="IPR010851">
    <property type="entry name" value="DEFL"/>
</dbReference>
<keyword evidence="5" id="KW-1015">Disulfide bond</keyword>
<organism evidence="7">
    <name type="scientific">Glycine soja</name>
    <name type="common">Wild soybean</name>
    <dbReference type="NCBI Taxonomy" id="3848"/>
    <lineage>
        <taxon>Eukaryota</taxon>
        <taxon>Viridiplantae</taxon>
        <taxon>Streptophyta</taxon>
        <taxon>Embryophyta</taxon>
        <taxon>Tracheophyta</taxon>
        <taxon>Spermatophyta</taxon>
        <taxon>Magnoliopsida</taxon>
        <taxon>eudicotyledons</taxon>
        <taxon>Gunneridae</taxon>
        <taxon>Pentapetalae</taxon>
        <taxon>rosids</taxon>
        <taxon>fabids</taxon>
        <taxon>Fabales</taxon>
        <taxon>Fabaceae</taxon>
        <taxon>Papilionoideae</taxon>
        <taxon>50 kb inversion clade</taxon>
        <taxon>NPAAA clade</taxon>
        <taxon>indigoferoid/millettioid clade</taxon>
        <taxon>Phaseoleae</taxon>
        <taxon>Glycine</taxon>
        <taxon>Glycine subgen. Soja</taxon>
    </lineage>
</organism>
<keyword evidence="2" id="KW-0929">Antimicrobial</keyword>
<proteinExistence type="inferred from homology"/>
<dbReference type="GO" id="GO:0050832">
    <property type="term" value="P:defense response to fungus"/>
    <property type="evidence" value="ECO:0007669"/>
    <property type="project" value="UniProtKB-KW"/>
</dbReference>
<dbReference type="Pfam" id="PF07333">
    <property type="entry name" value="SLR1-BP"/>
    <property type="match status" value="1"/>
</dbReference>
<keyword evidence="6" id="KW-0732">Signal</keyword>
<protein>
    <recommendedName>
        <fullName evidence="8">Defensin-like protein</fullName>
    </recommendedName>
</protein>
<evidence type="ECO:0008006" key="8">
    <source>
        <dbReference type="Google" id="ProtNLM"/>
    </source>
</evidence>
<dbReference type="PANTHER" id="PTHR33830:SF21">
    <property type="entry name" value="DEFENSIN-LIKE PROTEIN 165-RELATED"/>
    <property type="match status" value="1"/>
</dbReference>
<accession>A0A0B2QTQ5</accession>
<evidence type="ECO:0000256" key="6">
    <source>
        <dbReference type="SAM" id="SignalP"/>
    </source>
</evidence>
<dbReference type="EMBL" id="KN654723">
    <property type="protein sequence ID" value="KHN25026.1"/>
    <property type="molecule type" value="Genomic_DNA"/>
</dbReference>
<evidence type="ECO:0000256" key="5">
    <source>
        <dbReference type="ARBA" id="ARBA00023157"/>
    </source>
</evidence>
<sequence length="82" mass="8967">MAKLSFAQIFTVTLIILVISKTSEADRCQKVIQPTNCNLGKCQADCSFQYRDYRGIGKCIGSSNGTFQCVCFYDCGAPPSLV</sequence>
<comment type="similarity">
    <text evidence="1">Belongs to the DEFL family.</text>
</comment>
<evidence type="ECO:0000256" key="1">
    <source>
        <dbReference type="ARBA" id="ARBA00006722"/>
    </source>
</evidence>
<keyword evidence="3" id="KW-0295">Fungicide</keyword>
<evidence type="ECO:0000256" key="3">
    <source>
        <dbReference type="ARBA" id="ARBA00022577"/>
    </source>
</evidence>
<dbReference type="PANTHER" id="PTHR33830">
    <property type="entry name" value="DEFENSIN-LIKE PROTEIN 184-RELATED"/>
    <property type="match status" value="1"/>
</dbReference>
<dbReference type="Proteomes" id="UP000053555">
    <property type="component" value="Unassembled WGS sequence"/>
</dbReference>
<feature type="chain" id="PRO_5002093815" description="Defensin-like protein" evidence="6">
    <location>
        <begin position="26"/>
        <end position="82"/>
    </location>
</feature>
<evidence type="ECO:0000256" key="4">
    <source>
        <dbReference type="ARBA" id="ARBA00022821"/>
    </source>
</evidence>
<evidence type="ECO:0000313" key="7">
    <source>
        <dbReference type="EMBL" id="KHN25026.1"/>
    </source>
</evidence>
<feature type="signal peptide" evidence="6">
    <location>
        <begin position="1"/>
        <end position="25"/>
    </location>
</feature>
<dbReference type="GO" id="GO:0031640">
    <property type="term" value="P:killing of cells of another organism"/>
    <property type="evidence" value="ECO:0007669"/>
    <property type="project" value="UniProtKB-KW"/>
</dbReference>